<dbReference type="HOGENOM" id="CLU_494180_0_0_3"/>
<dbReference type="Proteomes" id="UP000034103">
    <property type="component" value="Chromosome"/>
</dbReference>
<evidence type="ECO:0000313" key="3">
    <source>
        <dbReference type="Proteomes" id="UP000034103"/>
    </source>
</evidence>
<protein>
    <submittedName>
        <fullName evidence="2">FHA domain containing protein</fullName>
    </submittedName>
</protein>
<dbReference type="CDD" id="cd00060">
    <property type="entry name" value="FHA"/>
    <property type="match status" value="1"/>
</dbReference>
<reference evidence="2 3" key="1">
    <citation type="journal article" date="2015" name="Genome Announc.">
        <title>Complete Genome Sequence of Microcystis aeruginosa NIES-2549, a Bloom-Forming Cyanobacterium from Lake Kasumigaura, Japan.</title>
        <authorList>
            <person name="Yamaguchi H."/>
            <person name="Suzuki S."/>
            <person name="Tanabe Y."/>
            <person name="Osana Y."/>
            <person name="Shimura Y."/>
            <person name="Ishida K."/>
            <person name="Kawachi M."/>
        </authorList>
    </citation>
    <scope>NUCLEOTIDE SEQUENCE [LARGE SCALE GENOMIC DNA]</scope>
    <source>
        <strain evidence="2 3">NIES-2549</strain>
    </source>
</reference>
<dbReference type="InterPro" id="IPR024983">
    <property type="entry name" value="CHAT_dom"/>
</dbReference>
<dbReference type="InterPro" id="IPR000253">
    <property type="entry name" value="FHA_dom"/>
</dbReference>
<accession>A0A0F6U2Q5</accession>
<dbReference type="SMART" id="SM00240">
    <property type="entry name" value="FHA"/>
    <property type="match status" value="1"/>
</dbReference>
<sequence length="566" mass="63234">MTDDAIPSLNLAIASLATSNNFARWVTKAPLPGGYVHHDCEWTESLTTEWMAWQEMFCLQKMPTLPMLEQLEGNYRPKLTLSGEGGSYSGQLMQKLGISLWEWLFQASISQSFAQSQGIALGKNQPLRIRLECRNPYLILLPWEIMQQAGKQAISLHPNILFSRTTSDVDPLPPIKTSNSLNILLVIGEKQIKTAASSLNLTAINTGGETNPDQALESEAANLIRSISPGGSSSLQNWGVKVKVDTLIRPGAEELTRALDTGKYQAFFYAGHGIAAPNGGSLFLRTGEQLNGTELAQALVRNQVILTVFNACWGAYPAKSGQEMIPRSSLAEVLIHHGVPAVLAMRDAIADREALSFIEIFTRTLFGFKDKEAQMSNLFPGPRVPIDQAVRIARQQLLTLYKYNQPAWTLPILYMHPEFDGQLLQTLDETQLPTVMPNVCGTMPAAFLYYLDRPERKLSIRGGGMNIGRDRENDLQITEKWVSKNHCRIICRKKPDYPDYQYFLEDFSRFGTFIYQDGHWKQVHNQEVPLESGLQIRPRICGGIIRVCRKSLSSGWGVGIMNYELG</sequence>
<proteinExistence type="predicted"/>
<dbReference type="EMBL" id="CP011304">
    <property type="protein sequence ID" value="AKE63479.1"/>
    <property type="molecule type" value="Genomic_DNA"/>
</dbReference>
<organism evidence="2 3">
    <name type="scientific">Microcystis aeruginosa NIES-2549</name>
    <dbReference type="NCBI Taxonomy" id="1641812"/>
    <lineage>
        <taxon>Bacteria</taxon>
        <taxon>Bacillati</taxon>
        <taxon>Cyanobacteriota</taxon>
        <taxon>Cyanophyceae</taxon>
        <taxon>Oscillatoriophycideae</taxon>
        <taxon>Chroococcales</taxon>
        <taxon>Microcystaceae</taxon>
        <taxon>Microcystis</taxon>
    </lineage>
</organism>
<dbReference type="AlphaFoldDB" id="A0A0F6U2Q5"/>
<dbReference type="PROSITE" id="PS50006">
    <property type="entry name" value="FHA_DOMAIN"/>
    <property type="match status" value="1"/>
</dbReference>
<evidence type="ECO:0000313" key="2">
    <source>
        <dbReference type="EMBL" id="AKE63479.1"/>
    </source>
</evidence>
<gene>
    <name evidence="2" type="ORF">MYAER_1121</name>
</gene>
<name>A0A0F6U2Q5_MICAE</name>
<dbReference type="InterPro" id="IPR008984">
    <property type="entry name" value="SMAD_FHA_dom_sf"/>
</dbReference>
<dbReference type="SUPFAM" id="SSF49879">
    <property type="entry name" value="SMAD/FHA domain"/>
    <property type="match status" value="1"/>
</dbReference>
<feature type="domain" description="FHA" evidence="1">
    <location>
        <begin position="465"/>
        <end position="514"/>
    </location>
</feature>
<dbReference type="Pfam" id="PF12770">
    <property type="entry name" value="CHAT"/>
    <property type="match status" value="1"/>
</dbReference>
<evidence type="ECO:0000259" key="1">
    <source>
        <dbReference type="PROSITE" id="PS50006"/>
    </source>
</evidence>
<dbReference type="Gene3D" id="2.60.200.20">
    <property type="match status" value="1"/>
</dbReference>
<dbReference type="Pfam" id="PF00498">
    <property type="entry name" value="FHA"/>
    <property type="match status" value="1"/>
</dbReference>
<dbReference type="PATRIC" id="fig|1641812.3.peg.1161"/>
<dbReference type="RefSeq" id="WP_046661312.1">
    <property type="nucleotide sequence ID" value="NZ_CP011304.1"/>
</dbReference>